<comment type="caution">
    <text evidence="1">The sequence shown here is derived from an EMBL/GenBank/DDBJ whole genome shotgun (WGS) entry which is preliminary data.</text>
</comment>
<name>A0A1G2JPC1_9BACT</name>
<sequence>MTTTASKQMTTGKAFEYALLFEFWEKLKNKTSVEIVKNSSYKIAKGCFENVNKNIKSDYLLSASFAVNFLMDIEPRLSNGISKNDILQLEILPDSYGKLGDVRDVLVIRALQKWEIGVSAKNNHEAVKHSRLSSKIDFGEKWLGIKSSKEYFDIINPIFKNLEEIKKKSNAKKKWSELGDYHSTVYVPILKAFIKELKMIYEINPTKVASNLIIYLVGNKDFYKVVKRRNDIEIHAYNLYGTLNLPFKNIFPKYKTPKVPLPTKIISIDFKLDSNTTVIVKMNNNWMLSFRIHNASSRVESSLKFDVNLLMAPKKLFRNTLNFNQ</sequence>
<reference evidence="1 2" key="1">
    <citation type="journal article" date="2016" name="Nat. Commun.">
        <title>Thousands of microbial genomes shed light on interconnected biogeochemical processes in an aquifer system.</title>
        <authorList>
            <person name="Anantharaman K."/>
            <person name="Brown C.T."/>
            <person name="Hug L.A."/>
            <person name="Sharon I."/>
            <person name="Castelle C.J."/>
            <person name="Probst A.J."/>
            <person name="Thomas B.C."/>
            <person name="Singh A."/>
            <person name="Wilkins M.J."/>
            <person name="Karaoz U."/>
            <person name="Brodie E.L."/>
            <person name="Williams K.H."/>
            <person name="Hubbard S.S."/>
            <person name="Banfield J.F."/>
        </authorList>
    </citation>
    <scope>NUCLEOTIDE SEQUENCE [LARGE SCALE GENOMIC DNA]</scope>
</reference>
<keyword evidence="1" id="KW-0255">Endonuclease</keyword>
<evidence type="ECO:0000313" key="2">
    <source>
        <dbReference type="Proteomes" id="UP000178935"/>
    </source>
</evidence>
<dbReference type="Pfam" id="PF09556">
    <property type="entry name" value="RE_HaeIII"/>
    <property type="match status" value="1"/>
</dbReference>
<dbReference type="InterPro" id="IPR019059">
    <property type="entry name" value="Restrct_endonuc_II_HaeIII"/>
</dbReference>
<keyword evidence="1" id="KW-0540">Nuclease</keyword>
<proteinExistence type="predicted"/>
<dbReference type="EMBL" id="MHPU01000013">
    <property type="protein sequence ID" value="OGZ88984.1"/>
    <property type="molecule type" value="Genomic_DNA"/>
</dbReference>
<evidence type="ECO:0000313" key="1">
    <source>
        <dbReference type="EMBL" id="OGZ88984.1"/>
    </source>
</evidence>
<keyword evidence="1" id="KW-0378">Hydrolase</keyword>
<protein>
    <submittedName>
        <fullName evidence="1">Restriction endonuclease</fullName>
    </submittedName>
</protein>
<organism evidence="1 2">
    <name type="scientific">Candidatus Staskawiczbacteria bacterium RIFOXYD1_FULL_32_13</name>
    <dbReference type="NCBI Taxonomy" id="1802234"/>
    <lineage>
        <taxon>Bacteria</taxon>
        <taxon>Candidatus Staskawicziibacteriota</taxon>
    </lineage>
</organism>
<dbReference type="GO" id="GO:0004519">
    <property type="term" value="F:endonuclease activity"/>
    <property type="evidence" value="ECO:0007669"/>
    <property type="project" value="UniProtKB-KW"/>
</dbReference>
<dbReference type="Proteomes" id="UP000178935">
    <property type="component" value="Unassembled WGS sequence"/>
</dbReference>
<accession>A0A1G2JPC1</accession>
<gene>
    <name evidence="1" type="ORF">A2561_04745</name>
</gene>
<dbReference type="AlphaFoldDB" id="A0A1G2JPC1"/>